<feature type="transmembrane region" description="Helical" evidence="2">
    <location>
        <begin position="74"/>
        <end position="94"/>
    </location>
</feature>
<evidence type="ECO:0000256" key="1">
    <source>
        <dbReference type="SAM" id="MobiDB-lite"/>
    </source>
</evidence>
<feature type="transmembrane region" description="Helical" evidence="2">
    <location>
        <begin position="442"/>
        <end position="460"/>
    </location>
</feature>
<dbReference type="RefSeq" id="WP_270114696.1">
    <property type="nucleotide sequence ID" value="NZ_BAAAOL010000007.1"/>
</dbReference>
<name>A0A9W6GBY6_9ACTN</name>
<accession>A0A9W6GBY6</accession>
<keyword evidence="2" id="KW-0812">Transmembrane</keyword>
<evidence type="ECO:0000313" key="4">
    <source>
        <dbReference type="Proteomes" id="UP001144313"/>
    </source>
</evidence>
<feature type="transmembrane region" description="Helical" evidence="2">
    <location>
        <begin position="115"/>
        <end position="141"/>
    </location>
</feature>
<comment type="caution">
    <text evidence="3">The sequence shown here is derived from an EMBL/GenBank/DDBJ whole genome shotgun (WGS) entry which is preliminary data.</text>
</comment>
<dbReference type="AlphaFoldDB" id="A0A9W6GBY6"/>
<keyword evidence="4" id="KW-1185">Reference proteome</keyword>
<feature type="transmembrane region" description="Helical" evidence="2">
    <location>
        <begin position="288"/>
        <end position="311"/>
    </location>
</feature>
<proteinExistence type="predicted"/>
<keyword evidence="2" id="KW-0472">Membrane</keyword>
<feature type="transmembrane region" description="Helical" evidence="2">
    <location>
        <begin position="147"/>
        <end position="168"/>
    </location>
</feature>
<dbReference type="Proteomes" id="UP001144313">
    <property type="component" value="Unassembled WGS sequence"/>
</dbReference>
<feature type="transmembrane region" description="Helical" evidence="2">
    <location>
        <begin position="21"/>
        <end position="54"/>
    </location>
</feature>
<feature type="transmembrane region" description="Helical" evidence="2">
    <location>
        <begin position="415"/>
        <end position="436"/>
    </location>
</feature>
<evidence type="ECO:0000313" key="3">
    <source>
        <dbReference type="EMBL" id="GLI43997.1"/>
    </source>
</evidence>
<evidence type="ECO:0000256" key="2">
    <source>
        <dbReference type="SAM" id="Phobius"/>
    </source>
</evidence>
<sequence length="504" mass="53779">MRLRQSLVLARMLLVFFRRRVLSVGVLKSVPVRIGALAAGVLFVAVLTVAAHFFLKQLTERREVWDLLFDTTTVSVLLWVQIAFLTVKVLFVNADGMLQLSFQMPVTNRERSLAFLLYEAAMTSVVAAAGVFALVANAIMLLGPASFGPITVSVVLPAILAYLALSVLHQLLTRVWTLARLERVASILNILVLFVLVAVYASMSGAMITRITGAFLDEEPSRLWATVIAGAADDYGILPVLAASTAAAAVLAFLAVALSPNRHIRQSRYLNVRAGSWARRFLSPYDWCLIRSSHTATAAVLAVALFIYLLLSGTANPIWALSLLTVGGLYQFTATAVLRSIPGTRIPARRVFARLLRAQCILIAAFAVPFTLIAAAVDLDWAADAWQTAAAAAASAVITTGIGVIFPAEKDNPLSVFLGLSAVAVVAGLVVIGLGVLSLSPWTTGAVLAGATALFAAYAIQGIHLDESRRRNEKGAAGHQLRSRSGTAHTGDNGRRHAGADVHR</sequence>
<feature type="transmembrane region" description="Helical" evidence="2">
    <location>
        <begin position="358"/>
        <end position="377"/>
    </location>
</feature>
<feature type="region of interest" description="Disordered" evidence="1">
    <location>
        <begin position="470"/>
        <end position="504"/>
    </location>
</feature>
<feature type="compositionally biased region" description="Basic and acidic residues" evidence="1">
    <location>
        <begin position="492"/>
        <end position="504"/>
    </location>
</feature>
<protein>
    <submittedName>
        <fullName evidence="3">Uncharacterized protein</fullName>
    </submittedName>
</protein>
<organism evidence="3 4">
    <name type="scientific">Glycomyces algeriensis</name>
    <dbReference type="NCBI Taxonomy" id="256037"/>
    <lineage>
        <taxon>Bacteria</taxon>
        <taxon>Bacillati</taxon>
        <taxon>Actinomycetota</taxon>
        <taxon>Actinomycetes</taxon>
        <taxon>Glycomycetales</taxon>
        <taxon>Glycomycetaceae</taxon>
        <taxon>Glycomyces</taxon>
    </lineage>
</organism>
<feature type="transmembrane region" description="Helical" evidence="2">
    <location>
        <begin position="389"/>
        <end position="408"/>
    </location>
</feature>
<reference evidence="3" key="1">
    <citation type="submission" date="2022-12" db="EMBL/GenBank/DDBJ databases">
        <title>Reference genome sequencing for broad-spectrum identification of bacterial and archaeal isolates by mass spectrometry.</title>
        <authorList>
            <person name="Sekiguchi Y."/>
            <person name="Tourlousse D.M."/>
        </authorList>
    </citation>
    <scope>NUCLEOTIDE SEQUENCE</scope>
    <source>
        <strain evidence="3">LLR39Z86</strain>
    </source>
</reference>
<feature type="transmembrane region" description="Helical" evidence="2">
    <location>
        <begin position="188"/>
        <end position="216"/>
    </location>
</feature>
<feature type="transmembrane region" description="Helical" evidence="2">
    <location>
        <begin position="236"/>
        <end position="258"/>
    </location>
</feature>
<feature type="transmembrane region" description="Helical" evidence="2">
    <location>
        <begin position="317"/>
        <end position="338"/>
    </location>
</feature>
<keyword evidence="2" id="KW-1133">Transmembrane helix</keyword>
<gene>
    <name evidence="3" type="ORF">GALLR39Z86_38470</name>
</gene>
<dbReference type="EMBL" id="BSDT01000001">
    <property type="protein sequence ID" value="GLI43997.1"/>
    <property type="molecule type" value="Genomic_DNA"/>
</dbReference>